<reference evidence="1 2" key="1">
    <citation type="journal article" date="2021" name="Microorganisms">
        <title>Bacterial Dimethylsulfoniopropionate Biosynthesis in the East China Sea.</title>
        <authorList>
            <person name="Liu J."/>
            <person name="Zhang Y."/>
            <person name="Liu J."/>
            <person name="Zhong H."/>
            <person name="Williams B.T."/>
            <person name="Zheng Y."/>
            <person name="Curson A.R.J."/>
            <person name="Sun C."/>
            <person name="Sun H."/>
            <person name="Song D."/>
            <person name="Wagner Mackenzie B."/>
            <person name="Bermejo Martinez A."/>
            <person name="Todd J.D."/>
            <person name="Zhang X.H."/>
        </authorList>
    </citation>
    <scope>NUCLEOTIDE SEQUENCE [LARGE SCALE GENOMIC DNA]</scope>
    <source>
        <strain evidence="1 2">ESS08</strain>
    </source>
</reference>
<accession>A0A944GY01</accession>
<gene>
    <name evidence="1" type="ORF">DYI25_18525</name>
</gene>
<evidence type="ECO:0000313" key="2">
    <source>
        <dbReference type="Proteomes" id="UP000761411"/>
    </source>
</evidence>
<dbReference type="AlphaFoldDB" id="A0A944GY01"/>
<keyword evidence="2" id="KW-1185">Reference proteome</keyword>
<dbReference type="EMBL" id="QTKX01000003">
    <property type="protein sequence ID" value="MBS8266422.1"/>
    <property type="molecule type" value="Genomic_DNA"/>
</dbReference>
<protein>
    <submittedName>
        <fullName evidence="1">Uncharacterized protein</fullName>
    </submittedName>
</protein>
<proteinExistence type="predicted"/>
<comment type="caution">
    <text evidence="1">The sequence shown here is derived from an EMBL/GenBank/DDBJ whole genome shotgun (WGS) entry which is preliminary data.</text>
</comment>
<name>A0A944GY01_9BACI</name>
<dbReference type="Proteomes" id="UP000761411">
    <property type="component" value="Unassembled WGS sequence"/>
</dbReference>
<sequence length="61" mass="7126">MSHQYKTIIPSETNIKRNNKLKEKAAEKQSSIITEVKPIAKQVQEDNLFLVKYFYPPVFNS</sequence>
<evidence type="ECO:0000313" key="1">
    <source>
        <dbReference type="EMBL" id="MBS8266422.1"/>
    </source>
</evidence>
<organism evidence="1 2">
    <name type="scientific">Mesobacillus boroniphilus</name>
    <dbReference type="NCBI Taxonomy" id="308892"/>
    <lineage>
        <taxon>Bacteria</taxon>
        <taxon>Bacillati</taxon>
        <taxon>Bacillota</taxon>
        <taxon>Bacilli</taxon>
        <taxon>Bacillales</taxon>
        <taxon>Bacillaceae</taxon>
        <taxon>Mesobacillus</taxon>
    </lineage>
</organism>